<proteinExistence type="predicted"/>
<dbReference type="EMBL" id="JANUBB010000011">
    <property type="protein sequence ID" value="MCS3952708.1"/>
    <property type="molecule type" value="Genomic_DNA"/>
</dbReference>
<dbReference type="RefSeq" id="WP_013060813.1">
    <property type="nucleotide sequence ID" value="NZ_CALTSF010000023.1"/>
</dbReference>
<name>A0A9X2UAG1_9BACT</name>
<evidence type="ECO:0000313" key="4">
    <source>
        <dbReference type="Proteomes" id="UP001155010"/>
    </source>
</evidence>
<comment type="caution">
    <text evidence="3">The sequence shown here is derived from an EMBL/GenBank/DDBJ whole genome shotgun (WGS) entry which is preliminary data.</text>
</comment>
<dbReference type="AlphaFoldDB" id="A0A9X2UAG1"/>
<dbReference type="SUPFAM" id="SSF48452">
    <property type="entry name" value="TPR-like"/>
    <property type="match status" value="1"/>
</dbReference>
<organism evidence="3 4">
    <name type="scientific">Salinibacter ruber</name>
    <dbReference type="NCBI Taxonomy" id="146919"/>
    <lineage>
        <taxon>Bacteria</taxon>
        <taxon>Pseudomonadati</taxon>
        <taxon>Rhodothermota</taxon>
        <taxon>Rhodothermia</taxon>
        <taxon>Rhodothermales</taxon>
        <taxon>Salinibacteraceae</taxon>
        <taxon>Salinibacter</taxon>
    </lineage>
</organism>
<dbReference type="InterPro" id="IPR011990">
    <property type="entry name" value="TPR-like_helical_dom_sf"/>
</dbReference>
<feature type="region of interest" description="Disordered" evidence="1">
    <location>
        <begin position="410"/>
        <end position="459"/>
    </location>
</feature>
<gene>
    <name evidence="3" type="ORF">GGP83_002681</name>
</gene>
<keyword evidence="2" id="KW-0732">Signal</keyword>
<dbReference type="Gene3D" id="1.25.40.390">
    <property type="match status" value="2"/>
</dbReference>
<feature type="signal peptide" evidence="2">
    <location>
        <begin position="1"/>
        <end position="26"/>
    </location>
</feature>
<evidence type="ECO:0000256" key="2">
    <source>
        <dbReference type="SAM" id="SignalP"/>
    </source>
</evidence>
<accession>A0A9X2UAG1</accession>
<dbReference type="GO" id="GO:0009279">
    <property type="term" value="C:cell outer membrane"/>
    <property type="evidence" value="ECO:0007669"/>
    <property type="project" value="UniProtKB-SubCell"/>
</dbReference>
<evidence type="ECO:0000313" key="3">
    <source>
        <dbReference type="EMBL" id="MCS3952708.1"/>
    </source>
</evidence>
<evidence type="ECO:0000256" key="1">
    <source>
        <dbReference type="SAM" id="MobiDB-lite"/>
    </source>
</evidence>
<evidence type="ECO:0008006" key="5">
    <source>
        <dbReference type="Google" id="ProtNLM"/>
    </source>
</evidence>
<protein>
    <recommendedName>
        <fullName evidence="5">RagB/SusD domain-containing protein</fullName>
    </recommendedName>
</protein>
<dbReference type="Proteomes" id="UP001155010">
    <property type="component" value="Unassembled WGS sequence"/>
</dbReference>
<dbReference type="PROSITE" id="PS51257">
    <property type="entry name" value="PROKAR_LIPOPROTEIN"/>
    <property type="match status" value="1"/>
</dbReference>
<reference evidence="3" key="1">
    <citation type="submission" date="2022-08" db="EMBL/GenBank/DDBJ databases">
        <title>Genomic Encyclopedia of Type Strains, Phase V (KMG-V): Genome sequencing to study the core and pangenomes of soil and plant-associated prokaryotes.</title>
        <authorList>
            <person name="Whitman W."/>
        </authorList>
    </citation>
    <scope>NUCLEOTIDE SEQUENCE</scope>
    <source>
        <strain evidence="3">SP2017</strain>
    </source>
</reference>
<feature type="chain" id="PRO_5040814985" description="RagB/SusD domain-containing protein" evidence="2">
    <location>
        <begin position="27"/>
        <end position="459"/>
    </location>
</feature>
<sequence length="459" mass="49073">MNRPRSVPNLLVLGIAALGVLSVAVSCDLDPTNENNPTEDQTLSTAQGIRTLTVGMQELYATDALNATIPRGVGITSREIAVNNTFSNLIEMERGGTDLSTSNSNVEAIWSANYRVVGAAEDIIENAPQVNLSASTESGVVATARLFKAMALGNIGLSFEQAPTTTRRDGTAEFVPNEQVLQEAVTLLNGALSALDDTAPSDEFSNSVLSISVSGGTPVEGLRNVIHAYRARFNGVIGNNTPAITAANQVDPTITSTFSYDDQSQNPFWQELVQSEDLALRDSLGSNLTEPGDERIEFFADPVGETSTPNGLPIEDPAGFYATASTPVPLFVPGEMPLIRAEAKLNSGAPLAQVVEEIDSVRTDASGDDIPSPFGIAAGLPPYDETGRPTTEAALQTEILRQRRAELYLQGTSLADSRRLGGEVSDREDPGTFERNRNFYPYPDQEQRNNPNTPPSPNF</sequence>
<feature type="compositionally biased region" description="Basic and acidic residues" evidence="1">
    <location>
        <begin position="416"/>
        <end position="437"/>
    </location>
</feature>